<protein>
    <recommendedName>
        <fullName evidence="3">Carboxylic ester hydrolase</fullName>
        <ecNumber evidence="3">3.1.1.-</ecNumber>
    </recommendedName>
</protein>
<dbReference type="SUPFAM" id="SSF53474">
    <property type="entry name" value="alpha/beta-Hydrolases"/>
    <property type="match status" value="1"/>
</dbReference>
<proteinExistence type="inferred from homology"/>
<evidence type="ECO:0000256" key="1">
    <source>
        <dbReference type="ARBA" id="ARBA00005964"/>
    </source>
</evidence>
<dbReference type="InterPro" id="IPR050654">
    <property type="entry name" value="AChE-related_enzymes"/>
</dbReference>
<comment type="similarity">
    <text evidence="1 3">Belongs to the type-B carboxylesterase/lipase family.</text>
</comment>
<comment type="caution">
    <text evidence="6">The sequence shown here is derived from an EMBL/GenBank/DDBJ whole genome shotgun (WGS) entry which is preliminary data.</text>
</comment>
<dbReference type="GeneID" id="85309729"/>
<evidence type="ECO:0000256" key="3">
    <source>
        <dbReference type="RuleBase" id="RU361235"/>
    </source>
</evidence>
<reference evidence="6" key="1">
    <citation type="submission" date="2023-06" db="EMBL/GenBank/DDBJ databases">
        <title>Genome-scale phylogeny and comparative genomics of the fungal order Sordariales.</title>
        <authorList>
            <consortium name="Lawrence Berkeley National Laboratory"/>
            <person name="Hensen N."/>
            <person name="Bonometti L."/>
            <person name="Westerberg I."/>
            <person name="Brannstrom I.O."/>
            <person name="Guillou S."/>
            <person name="Cros-Aarteil S."/>
            <person name="Calhoun S."/>
            <person name="Haridas S."/>
            <person name="Kuo A."/>
            <person name="Mondo S."/>
            <person name="Pangilinan J."/>
            <person name="Riley R."/>
            <person name="Labutti K."/>
            <person name="Andreopoulos B."/>
            <person name="Lipzen A."/>
            <person name="Chen C."/>
            <person name="Yanf M."/>
            <person name="Daum C."/>
            <person name="Ng V."/>
            <person name="Clum A."/>
            <person name="Steindorff A."/>
            <person name="Ohm R."/>
            <person name="Martin F."/>
            <person name="Silar P."/>
            <person name="Natvig D."/>
            <person name="Lalanne C."/>
            <person name="Gautier V."/>
            <person name="Ament-Velasquez S.L."/>
            <person name="Kruys A."/>
            <person name="Hutchinson M.I."/>
            <person name="Powell A.J."/>
            <person name="Barry K."/>
            <person name="Miller A.N."/>
            <person name="Grigoriev I.V."/>
            <person name="Debuchy R."/>
            <person name="Gladieux P."/>
            <person name="Thoren M.H."/>
            <person name="Johannesson H."/>
        </authorList>
    </citation>
    <scope>NUCLEOTIDE SEQUENCE</scope>
    <source>
        <strain evidence="6">8032-3</strain>
    </source>
</reference>
<dbReference type="RefSeq" id="XP_060288996.1">
    <property type="nucleotide sequence ID" value="XM_060426542.1"/>
</dbReference>
<accession>A0AAJ0FS00</accession>
<dbReference type="InterPro" id="IPR002018">
    <property type="entry name" value="CarbesteraseB"/>
</dbReference>
<evidence type="ECO:0000313" key="6">
    <source>
        <dbReference type="EMBL" id="KAK1772783.1"/>
    </source>
</evidence>
<dbReference type="GO" id="GO:0052689">
    <property type="term" value="F:carboxylic ester hydrolase activity"/>
    <property type="evidence" value="ECO:0007669"/>
    <property type="project" value="TreeGrafter"/>
</dbReference>
<evidence type="ECO:0000313" key="7">
    <source>
        <dbReference type="Proteomes" id="UP001244011"/>
    </source>
</evidence>
<feature type="domain" description="Carboxylesterase type B" evidence="5">
    <location>
        <begin position="10"/>
        <end position="244"/>
    </location>
</feature>
<dbReference type="EC" id="3.1.1.-" evidence="3"/>
<feature type="domain" description="Carboxylesterase type B" evidence="5">
    <location>
        <begin position="261"/>
        <end position="377"/>
    </location>
</feature>
<keyword evidence="2 3" id="KW-0378">Hydrolase</keyword>
<dbReference type="InterPro" id="IPR019826">
    <property type="entry name" value="Carboxylesterase_B_AS"/>
</dbReference>
<evidence type="ECO:0000256" key="4">
    <source>
        <dbReference type="SAM" id="MobiDB-lite"/>
    </source>
</evidence>
<dbReference type="PROSITE" id="PS00122">
    <property type="entry name" value="CARBOXYLESTERASE_B_1"/>
    <property type="match status" value="1"/>
</dbReference>
<dbReference type="AlphaFoldDB" id="A0AAJ0FS00"/>
<dbReference type="PANTHER" id="PTHR43918">
    <property type="entry name" value="ACETYLCHOLINESTERASE"/>
    <property type="match status" value="1"/>
</dbReference>
<dbReference type="InterPro" id="IPR029058">
    <property type="entry name" value="AB_hydrolase_fold"/>
</dbReference>
<name>A0AAJ0FS00_9PEZI</name>
<gene>
    <name evidence="6" type="ORF">QBC33DRAFT_522476</name>
</gene>
<dbReference type="Pfam" id="PF00135">
    <property type="entry name" value="COesterase"/>
    <property type="match status" value="2"/>
</dbReference>
<keyword evidence="7" id="KW-1185">Reference proteome</keyword>
<dbReference type="Proteomes" id="UP001244011">
    <property type="component" value="Unassembled WGS sequence"/>
</dbReference>
<organism evidence="6 7">
    <name type="scientific">Phialemonium atrogriseum</name>
    <dbReference type="NCBI Taxonomy" id="1093897"/>
    <lineage>
        <taxon>Eukaryota</taxon>
        <taxon>Fungi</taxon>
        <taxon>Dikarya</taxon>
        <taxon>Ascomycota</taxon>
        <taxon>Pezizomycotina</taxon>
        <taxon>Sordariomycetes</taxon>
        <taxon>Sordariomycetidae</taxon>
        <taxon>Cephalothecales</taxon>
        <taxon>Cephalothecaceae</taxon>
        <taxon>Phialemonium</taxon>
    </lineage>
</organism>
<dbReference type="Gene3D" id="3.40.50.1820">
    <property type="entry name" value="alpha/beta hydrolase"/>
    <property type="match status" value="2"/>
</dbReference>
<sequence>MQLLEEMTYPNQSEDCLSLNIWTKPQSGEAKKAVLVWIHGGAYTSGGSNSVWYNGQAFVEKEDVIVVSLNYRLSIFGFPGNPTTRANLGLLDQRLAVEWVRDNIAAFGGDTDRIALFGQSAGGGSSDFYSYAWTDDPIVHGFILMSGTVGLGTLSNETANSLWFNSTTAVGCGGASDDHDKVHECMMTKSGAEISAKLPANTDKDLPLLFSPTVDEQVVFSNYSGRKPIAAPVLVGNTDFEAGLYRLLAPQLPESALPDLNSVTFVCPAAQRAADSVLQGNPTWRYRYFGDFPNLELTTDPPSGAWHGSDVPVLFNATPTEIMPDTPEEQAVGAYLRGAWAAFAKDPVNGLSTYGDGGWPRYSTNESTLVRLAYHNRVGPNLGIGNEYDFNCTGIPMVISPANGSTPTTSSGAPVPTTTSNSSGRVGPAMGLVLGVFAVLGIFL</sequence>
<dbReference type="EMBL" id="MU838997">
    <property type="protein sequence ID" value="KAK1772783.1"/>
    <property type="molecule type" value="Genomic_DNA"/>
</dbReference>
<feature type="region of interest" description="Disordered" evidence="4">
    <location>
        <begin position="403"/>
        <end position="422"/>
    </location>
</feature>
<evidence type="ECO:0000259" key="5">
    <source>
        <dbReference type="Pfam" id="PF00135"/>
    </source>
</evidence>
<evidence type="ECO:0000256" key="2">
    <source>
        <dbReference type="ARBA" id="ARBA00022801"/>
    </source>
</evidence>
<dbReference type="PANTHER" id="PTHR43918:SF4">
    <property type="entry name" value="CARBOXYLIC ESTER HYDROLASE"/>
    <property type="match status" value="1"/>
</dbReference>